<organism evidence="1 2">
    <name type="scientific">Dallia pectoralis</name>
    <name type="common">Alaska blackfish</name>
    <dbReference type="NCBI Taxonomy" id="75939"/>
    <lineage>
        <taxon>Eukaryota</taxon>
        <taxon>Metazoa</taxon>
        <taxon>Chordata</taxon>
        <taxon>Craniata</taxon>
        <taxon>Vertebrata</taxon>
        <taxon>Euteleostomi</taxon>
        <taxon>Actinopterygii</taxon>
        <taxon>Neopterygii</taxon>
        <taxon>Teleostei</taxon>
        <taxon>Protacanthopterygii</taxon>
        <taxon>Esociformes</taxon>
        <taxon>Umbridae</taxon>
        <taxon>Dallia</taxon>
    </lineage>
</organism>
<feature type="non-terminal residue" evidence="1">
    <location>
        <position position="76"/>
    </location>
</feature>
<sequence length="76" mass="8644">MGGSPRRWDTSQYGMARLRGSILPGEEIQVNANDRLKTTDTVIVHRSISKVSKWLDIFAFDSEPIVITLKAKWAKR</sequence>
<comment type="caution">
    <text evidence="1">The sequence shown here is derived from an EMBL/GenBank/DDBJ whole genome shotgun (WGS) entry which is preliminary data.</text>
</comment>
<dbReference type="EMBL" id="CM055750">
    <property type="protein sequence ID" value="KAJ7994199.1"/>
    <property type="molecule type" value="Genomic_DNA"/>
</dbReference>
<accession>A0ACC2FS65</accession>
<proteinExistence type="predicted"/>
<gene>
    <name evidence="1" type="ORF">DPEC_G00263430</name>
</gene>
<dbReference type="Proteomes" id="UP001157502">
    <property type="component" value="Chromosome 23"/>
</dbReference>
<keyword evidence="2" id="KW-1185">Reference proteome</keyword>
<evidence type="ECO:0000313" key="2">
    <source>
        <dbReference type="Proteomes" id="UP001157502"/>
    </source>
</evidence>
<protein>
    <submittedName>
        <fullName evidence="1">Uncharacterized protein</fullName>
    </submittedName>
</protein>
<name>A0ACC2FS65_DALPE</name>
<reference evidence="1" key="1">
    <citation type="submission" date="2021-05" db="EMBL/GenBank/DDBJ databases">
        <authorList>
            <person name="Pan Q."/>
            <person name="Jouanno E."/>
            <person name="Zahm M."/>
            <person name="Klopp C."/>
            <person name="Cabau C."/>
            <person name="Louis A."/>
            <person name="Berthelot C."/>
            <person name="Parey E."/>
            <person name="Roest Crollius H."/>
            <person name="Montfort J."/>
            <person name="Robinson-Rechavi M."/>
            <person name="Bouchez O."/>
            <person name="Lampietro C."/>
            <person name="Lopez Roques C."/>
            <person name="Donnadieu C."/>
            <person name="Postlethwait J."/>
            <person name="Bobe J."/>
            <person name="Dillon D."/>
            <person name="Chandos A."/>
            <person name="von Hippel F."/>
            <person name="Guiguen Y."/>
        </authorList>
    </citation>
    <scope>NUCLEOTIDE SEQUENCE</scope>
    <source>
        <strain evidence="1">YG-Jan2019</strain>
    </source>
</reference>
<evidence type="ECO:0000313" key="1">
    <source>
        <dbReference type="EMBL" id="KAJ7994199.1"/>
    </source>
</evidence>